<keyword evidence="5 6" id="KW-0472">Membrane</keyword>
<accession>A0A939LNS9</accession>
<evidence type="ECO:0000256" key="5">
    <source>
        <dbReference type="ARBA" id="ARBA00023136"/>
    </source>
</evidence>
<dbReference type="AlphaFoldDB" id="A0A939LNS9"/>
<evidence type="ECO:0000313" key="8">
    <source>
        <dbReference type="Proteomes" id="UP000664209"/>
    </source>
</evidence>
<feature type="transmembrane region" description="Helical" evidence="6">
    <location>
        <begin position="22"/>
        <end position="40"/>
    </location>
</feature>
<evidence type="ECO:0000256" key="3">
    <source>
        <dbReference type="ARBA" id="ARBA00022692"/>
    </source>
</evidence>
<dbReference type="Pfam" id="PF03706">
    <property type="entry name" value="LPG_synthase_TM"/>
    <property type="match status" value="1"/>
</dbReference>
<keyword evidence="8" id="KW-1185">Reference proteome</keyword>
<name>A0A939LNS9_9CELL</name>
<dbReference type="GO" id="GO:0005886">
    <property type="term" value="C:plasma membrane"/>
    <property type="evidence" value="ECO:0007669"/>
    <property type="project" value="UniProtKB-SubCell"/>
</dbReference>
<keyword evidence="3 6" id="KW-0812">Transmembrane</keyword>
<dbReference type="InterPro" id="IPR022791">
    <property type="entry name" value="L-PG_synthase/AglD"/>
</dbReference>
<evidence type="ECO:0000256" key="2">
    <source>
        <dbReference type="ARBA" id="ARBA00022475"/>
    </source>
</evidence>
<feature type="transmembrane region" description="Helical" evidence="6">
    <location>
        <begin position="206"/>
        <end position="227"/>
    </location>
</feature>
<comment type="subcellular location">
    <subcellularLocation>
        <location evidence="1">Cell membrane</location>
        <topology evidence="1">Multi-pass membrane protein</topology>
    </subcellularLocation>
</comment>
<reference evidence="7" key="1">
    <citation type="submission" date="2021-03" db="EMBL/GenBank/DDBJ databases">
        <title>Actinotalea soli sp. nov., isolated from soil.</title>
        <authorList>
            <person name="Ping W."/>
            <person name="Zhang J."/>
        </authorList>
    </citation>
    <scope>NUCLEOTIDE SEQUENCE</scope>
    <source>
        <strain evidence="7">BY-33</strain>
    </source>
</reference>
<organism evidence="7 8">
    <name type="scientific">Actinotalea soli</name>
    <dbReference type="NCBI Taxonomy" id="2819234"/>
    <lineage>
        <taxon>Bacteria</taxon>
        <taxon>Bacillati</taxon>
        <taxon>Actinomycetota</taxon>
        <taxon>Actinomycetes</taxon>
        <taxon>Micrococcales</taxon>
        <taxon>Cellulomonadaceae</taxon>
        <taxon>Actinotalea</taxon>
    </lineage>
</organism>
<dbReference type="PANTHER" id="PTHR39087:SF2">
    <property type="entry name" value="UPF0104 MEMBRANE PROTEIN MJ1595"/>
    <property type="match status" value="1"/>
</dbReference>
<keyword evidence="2" id="KW-1003">Cell membrane</keyword>
<dbReference type="RefSeq" id="WP_208054544.1">
    <property type="nucleotide sequence ID" value="NZ_JAGEMK010000001.1"/>
</dbReference>
<evidence type="ECO:0000256" key="4">
    <source>
        <dbReference type="ARBA" id="ARBA00022989"/>
    </source>
</evidence>
<gene>
    <name evidence="7" type="ORF">J4G33_03915</name>
</gene>
<feature type="transmembrane region" description="Helical" evidence="6">
    <location>
        <begin position="239"/>
        <end position="263"/>
    </location>
</feature>
<proteinExistence type="predicted"/>
<keyword evidence="4 6" id="KW-1133">Transmembrane helix</keyword>
<dbReference type="Proteomes" id="UP000664209">
    <property type="component" value="Unassembled WGS sequence"/>
</dbReference>
<dbReference type="PANTHER" id="PTHR39087">
    <property type="entry name" value="UPF0104 MEMBRANE PROTEIN MJ1595"/>
    <property type="match status" value="1"/>
</dbReference>
<evidence type="ECO:0000256" key="1">
    <source>
        <dbReference type="ARBA" id="ARBA00004651"/>
    </source>
</evidence>
<evidence type="ECO:0000313" key="7">
    <source>
        <dbReference type="EMBL" id="MBO1750943.1"/>
    </source>
</evidence>
<comment type="caution">
    <text evidence="7">The sequence shown here is derived from an EMBL/GenBank/DDBJ whole genome shotgun (WGS) entry which is preliminary data.</text>
</comment>
<protein>
    <submittedName>
        <fullName evidence="7">Flippase-like domain-containing protein</fullName>
    </submittedName>
</protein>
<evidence type="ECO:0000256" key="6">
    <source>
        <dbReference type="SAM" id="Phobius"/>
    </source>
</evidence>
<feature type="transmembrane region" description="Helical" evidence="6">
    <location>
        <begin position="162"/>
        <end position="186"/>
    </location>
</feature>
<dbReference type="EMBL" id="JAGEMK010000001">
    <property type="protein sequence ID" value="MBO1750943.1"/>
    <property type="molecule type" value="Genomic_DNA"/>
</dbReference>
<feature type="transmembrane region" description="Helical" evidence="6">
    <location>
        <begin position="55"/>
        <end position="76"/>
    </location>
</feature>
<feature type="transmembrane region" description="Helical" evidence="6">
    <location>
        <begin position="135"/>
        <end position="156"/>
    </location>
</feature>
<sequence length="330" mass="34979">MNSPAAPPGAPRARRWPRLRRYLRPFALAVVAVFATLYLIDEWDEISAGLGRLDLGAVGAAFALVLLGLAFTTMTWRAALGGLGSPLSVITASRIFLLGELGKYVPGGVWPVVAQSVLSRDHGVRRTRAILAGMVRWVVSVVMGVVVAMVTLAFSSPEALHAYWWLTILAAGGVVSLVPAVFNWWFPAALTLVRRGDSIEPISARAMLEACLWTTAMWLAFGLHLWFLARSLGAPAEGLLLLTTGGYALAWVVGFVIVVLPAGAGAREAALVLVLATALSREDALVLALVSRFLMLLADGTSAGLAVMVARLGGWGHTVAQVRAQAPRNG</sequence>